<evidence type="ECO:0000313" key="2">
    <source>
        <dbReference type="EMBL" id="EGZ06501.1"/>
    </source>
</evidence>
<dbReference type="RefSeq" id="XP_009538398.1">
    <property type="nucleotide sequence ID" value="XM_009540103.1"/>
</dbReference>
<proteinExistence type="predicted"/>
<reference evidence="2 3" key="1">
    <citation type="journal article" date="2006" name="Science">
        <title>Phytophthora genome sequences uncover evolutionary origins and mechanisms of pathogenesis.</title>
        <authorList>
            <person name="Tyler B.M."/>
            <person name="Tripathy S."/>
            <person name="Zhang X."/>
            <person name="Dehal P."/>
            <person name="Jiang R.H."/>
            <person name="Aerts A."/>
            <person name="Arredondo F.D."/>
            <person name="Baxter L."/>
            <person name="Bensasson D."/>
            <person name="Beynon J.L."/>
            <person name="Chapman J."/>
            <person name="Damasceno C.M."/>
            <person name="Dorrance A.E."/>
            <person name="Dou D."/>
            <person name="Dickerman A.W."/>
            <person name="Dubchak I.L."/>
            <person name="Garbelotto M."/>
            <person name="Gijzen M."/>
            <person name="Gordon S.G."/>
            <person name="Govers F."/>
            <person name="Grunwald N.J."/>
            <person name="Huang W."/>
            <person name="Ivors K.L."/>
            <person name="Jones R.W."/>
            <person name="Kamoun S."/>
            <person name="Krampis K."/>
            <person name="Lamour K.H."/>
            <person name="Lee M.K."/>
            <person name="McDonald W.H."/>
            <person name="Medina M."/>
            <person name="Meijer H.J."/>
            <person name="Nordberg E.K."/>
            <person name="Maclean D.J."/>
            <person name="Ospina-Giraldo M.D."/>
            <person name="Morris P.F."/>
            <person name="Phuntumart V."/>
            <person name="Putnam N.H."/>
            <person name="Rash S."/>
            <person name="Rose J.K."/>
            <person name="Sakihama Y."/>
            <person name="Salamov A.A."/>
            <person name="Savidor A."/>
            <person name="Scheuring C.F."/>
            <person name="Smith B.M."/>
            <person name="Sobral B.W."/>
            <person name="Terry A."/>
            <person name="Torto-Alalibo T.A."/>
            <person name="Win J."/>
            <person name="Xu Z."/>
            <person name="Zhang H."/>
            <person name="Grigoriev I.V."/>
            <person name="Rokhsar D.S."/>
            <person name="Boore J.L."/>
        </authorList>
    </citation>
    <scope>NUCLEOTIDE SEQUENCE [LARGE SCALE GENOMIC DNA]</scope>
    <source>
        <strain evidence="2 3">P6497</strain>
    </source>
</reference>
<evidence type="ECO:0000256" key="1">
    <source>
        <dbReference type="SAM" id="MobiDB-lite"/>
    </source>
</evidence>
<sequence>MDSSSVAPPYDDGSSTESECYDEELLELARETQNDENDHNVVPNLTVNVKLEAVESVDCTNSSHTTTKLEDAPVKLENATVKLEGAAIKVEDATAPLETEAKPADGKCRRCRRKLPTVSELEQADVQRGTLKTKRCACCEEYLPLKKFGKNNQSPTRAIPRCKSCAQATPRVWKQLMKSPEYAEAFAAELEKRKEENKKKRADLPHWERKTTKHSAVLLASGHATSIRRGSDNTLGTTLASNADEEERKWHIAAVAEPKLTTKEKILKVLSKIIPDVNKFNGRRVYVGNGKTRYESYWKNWH</sequence>
<name>G5AE99_PHYSP</name>
<dbReference type="InParanoid" id="G5AE99"/>
<accession>G5AE99</accession>
<gene>
    <name evidence="2" type="ORF">PHYSODRAFT_341761</name>
</gene>
<feature type="region of interest" description="Disordered" evidence="1">
    <location>
        <begin position="1"/>
        <end position="21"/>
    </location>
</feature>
<keyword evidence="3" id="KW-1185">Reference proteome</keyword>
<dbReference type="KEGG" id="psoj:PHYSODRAFT_341761"/>
<dbReference type="GeneID" id="20648145"/>
<evidence type="ECO:0000313" key="3">
    <source>
        <dbReference type="Proteomes" id="UP000002640"/>
    </source>
</evidence>
<evidence type="ECO:0008006" key="4">
    <source>
        <dbReference type="Google" id="ProtNLM"/>
    </source>
</evidence>
<dbReference type="EMBL" id="JH159164">
    <property type="protein sequence ID" value="EGZ06501.1"/>
    <property type="molecule type" value="Genomic_DNA"/>
</dbReference>
<dbReference type="SMR" id="G5AE99"/>
<organism evidence="2 3">
    <name type="scientific">Phytophthora sojae (strain P6497)</name>
    <name type="common">Soybean stem and root rot agent</name>
    <name type="synonym">Phytophthora megasperma f. sp. glycines</name>
    <dbReference type="NCBI Taxonomy" id="1094619"/>
    <lineage>
        <taxon>Eukaryota</taxon>
        <taxon>Sar</taxon>
        <taxon>Stramenopiles</taxon>
        <taxon>Oomycota</taxon>
        <taxon>Peronosporomycetes</taxon>
        <taxon>Peronosporales</taxon>
        <taxon>Peronosporaceae</taxon>
        <taxon>Phytophthora</taxon>
    </lineage>
</organism>
<protein>
    <recommendedName>
        <fullName evidence="4">Stc1 domain-containing protein</fullName>
    </recommendedName>
</protein>
<dbReference type="AlphaFoldDB" id="G5AE99"/>
<dbReference type="Proteomes" id="UP000002640">
    <property type="component" value="Unassembled WGS sequence"/>
</dbReference>